<dbReference type="EMBL" id="FOIO01000113">
    <property type="protein sequence ID" value="SEU21376.1"/>
    <property type="molecule type" value="Genomic_DNA"/>
</dbReference>
<dbReference type="RefSeq" id="WP_074664532.1">
    <property type="nucleotide sequence ID" value="NZ_FOIO01000113.1"/>
</dbReference>
<proteinExistence type="predicted"/>
<evidence type="ECO:0000313" key="1">
    <source>
        <dbReference type="EMBL" id="SEU21376.1"/>
    </source>
</evidence>
<evidence type="ECO:0000313" key="2">
    <source>
        <dbReference type="Proteomes" id="UP000182121"/>
    </source>
</evidence>
<protein>
    <submittedName>
        <fullName evidence="1">Uncharacterized protein</fullName>
    </submittedName>
</protein>
<gene>
    <name evidence="1" type="ORF">SAMN05216521_11133</name>
</gene>
<comment type="caution">
    <text evidence="1">The sequence shown here is derived from an EMBL/GenBank/DDBJ whole genome shotgun (WGS) entry which is preliminary data.</text>
</comment>
<organism evidence="1 2">
    <name type="scientific">Enterocloster clostridioformis</name>
    <dbReference type="NCBI Taxonomy" id="1531"/>
    <lineage>
        <taxon>Bacteria</taxon>
        <taxon>Bacillati</taxon>
        <taxon>Bacillota</taxon>
        <taxon>Clostridia</taxon>
        <taxon>Lachnospirales</taxon>
        <taxon>Lachnospiraceae</taxon>
        <taxon>Enterocloster</taxon>
    </lineage>
</organism>
<sequence>MELEIKYGVFLKDKDNPEEWRIFAGWFSKYEDAYAVYNDLKSNISCLRRKIVESVTTYEDVAMCEN</sequence>
<dbReference type="AlphaFoldDB" id="A0A1I0KB14"/>
<name>A0A1I0KB14_9FIRM</name>
<dbReference type="Proteomes" id="UP000182121">
    <property type="component" value="Unassembled WGS sequence"/>
</dbReference>
<accession>A0A1I0KB14</accession>
<reference evidence="1 2" key="1">
    <citation type="submission" date="2016-10" db="EMBL/GenBank/DDBJ databases">
        <authorList>
            <person name="Varghese N."/>
            <person name="Submissions S."/>
        </authorList>
    </citation>
    <scope>NUCLEOTIDE SEQUENCE [LARGE SCALE GENOMIC DNA]</scope>
    <source>
        <strain evidence="1 2">NLAE-zl-C196</strain>
    </source>
</reference>